<proteinExistence type="predicted"/>
<keyword evidence="1" id="KW-0732">Signal</keyword>
<feature type="signal peptide" evidence="1">
    <location>
        <begin position="1"/>
        <end position="20"/>
    </location>
</feature>
<evidence type="ECO:0000313" key="3">
    <source>
        <dbReference type="Proteomes" id="UP000077684"/>
    </source>
</evidence>
<organism evidence="2 3">
    <name type="scientific">Tilletia controversa</name>
    <name type="common">dwarf bunt fungus</name>
    <dbReference type="NCBI Taxonomy" id="13291"/>
    <lineage>
        <taxon>Eukaryota</taxon>
        <taxon>Fungi</taxon>
        <taxon>Dikarya</taxon>
        <taxon>Basidiomycota</taxon>
        <taxon>Ustilaginomycotina</taxon>
        <taxon>Exobasidiomycetes</taxon>
        <taxon>Tilletiales</taxon>
        <taxon>Tilletiaceae</taxon>
        <taxon>Tilletia</taxon>
    </lineage>
</organism>
<reference evidence="2" key="2">
    <citation type="journal article" date="2019" name="IMA Fungus">
        <title>Genome sequencing and comparison of five Tilletia species to identify candidate genes for the detection of regulated species infecting wheat.</title>
        <authorList>
            <person name="Nguyen H.D.T."/>
            <person name="Sultana T."/>
            <person name="Kesanakurti P."/>
            <person name="Hambleton S."/>
        </authorList>
    </citation>
    <scope>NUCLEOTIDE SEQUENCE</scope>
    <source>
        <strain evidence="2">DAOMC 236426</strain>
    </source>
</reference>
<protein>
    <submittedName>
        <fullName evidence="2">Uncharacterized protein</fullName>
    </submittedName>
</protein>
<dbReference type="Proteomes" id="UP000077684">
    <property type="component" value="Unassembled WGS sequence"/>
</dbReference>
<sequence length="97" mass="10850">MSTFRTFAIAAVTILTLVNALDVPASVFSTDDLKGADTRPIKNIYTFGDSYSVQKMDGRRSPHQWVEVGIPLDTFAAQQRRAQAHRFSTRPTPFYPS</sequence>
<feature type="chain" id="PRO_5036445036" evidence="1">
    <location>
        <begin position="21"/>
        <end position="97"/>
    </location>
</feature>
<reference evidence="2" key="1">
    <citation type="submission" date="2016-04" db="EMBL/GenBank/DDBJ databases">
        <authorList>
            <person name="Nguyen H.D."/>
            <person name="Samba Siva P."/>
            <person name="Cullis J."/>
            <person name="Levesque C.A."/>
            <person name="Hambleton S."/>
        </authorList>
    </citation>
    <scope>NUCLEOTIDE SEQUENCE</scope>
    <source>
        <strain evidence="2">DAOMC 236426</strain>
    </source>
</reference>
<keyword evidence="3" id="KW-1185">Reference proteome</keyword>
<dbReference type="AlphaFoldDB" id="A0A8X7MY65"/>
<accession>A0A8X7MY65</accession>
<dbReference type="EMBL" id="LWDE02000155">
    <property type="protein sequence ID" value="KAE8252523.1"/>
    <property type="molecule type" value="Genomic_DNA"/>
</dbReference>
<evidence type="ECO:0000256" key="1">
    <source>
        <dbReference type="SAM" id="SignalP"/>
    </source>
</evidence>
<comment type="caution">
    <text evidence="2">The sequence shown here is derived from an EMBL/GenBank/DDBJ whole genome shotgun (WGS) entry which is preliminary data.</text>
</comment>
<gene>
    <name evidence="2" type="ORF">A4X06_0g2128</name>
</gene>
<evidence type="ECO:0000313" key="2">
    <source>
        <dbReference type="EMBL" id="KAE8252523.1"/>
    </source>
</evidence>
<name>A0A8X7MY65_9BASI</name>